<dbReference type="AlphaFoldDB" id="A0A2N3PPZ1"/>
<gene>
    <name evidence="3" type="ORF">CWS72_21320</name>
</gene>
<reference evidence="4" key="1">
    <citation type="submission" date="2017-12" db="EMBL/GenBank/DDBJ databases">
        <title>Draft genome sequence of Telmatospirillum siberiense 26-4b1T, an acidotolerant peatland alphaproteobacterium potentially involved in sulfur cycling.</title>
        <authorList>
            <person name="Hausmann B."/>
            <person name="Pjevac P."/>
            <person name="Schreck K."/>
            <person name="Herbold C.W."/>
            <person name="Daims H."/>
            <person name="Wagner M."/>
            <person name="Pester M."/>
            <person name="Loy A."/>
        </authorList>
    </citation>
    <scope>NUCLEOTIDE SEQUENCE [LARGE SCALE GENOMIC DNA]</scope>
    <source>
        <strain evidence="4">26-4b1</strain>
    </source>
</reference>
<feature type="transmembrane region" description="Helical" evidence="1">
    <location>
        <begin position="27"/>
        <end position="49"/>
    </location>
</feature>
<evidence type="ECO:0000256" key="1">
    <source>
        <dbReference type="SAM" id="Phobius"/>
    </source>
</evidence>
<protein>
    <submittedName>
        <fullName evidence="3">DUF4212 domain-containing protein</fullName>
    </submittedName>
</protein>
<feature type="domain" description="Sodium symporter small subunit" evidence="2">
    <location>
        <begin position="18"/>
        <end position="92"/>
    </location>
</feature>
<proteinExistence type="predicted"/>
<keyword evidence="1" id="KW-1133">Transmembrane helix</keyword>
<evidence type="ECO:0000313" key="4">
    <source>
        <dbReference type="Proteomes" id="UP000233293"/>
    </source>
</evidence>
<dbReference type="OrthoDB" id="9797746at2"/>
<feature type="transmembrane region" description="Helical" evidence="1">
    <location>
        <begin position="61"/>
        <end position="80"/>
    </location>
</feature>
<comment type="caution">
    <text evidence="3">The sequence shown here is derived from an EMBL/GenBank/DDBJ whole genome shotgun (WGS) entry which is preliminary data.</text>
</comment>
<sequence>MGPGGCVANDSEGPDISRRYWDKTSQLMRLVLLLWACLGFGVPLFAPILNDLVLFGFPLGYLLSAQGVLIGFVVLIFWYAGRQNRIDEDFHMAED</sequence>
<dbReference type="NCBIfam" id="TIGR03647">
    <property type="entry name" value="Na_symport_sm"/>
    <property type="match status" value="1"/>
</dbReference>
<accession>A0A2N3PPZ1</accession>
<dbReference type="InterPro" id="IPR019886">
    <property type="entry name" value="Na_symporter_ssu"/>
</dbReference>
<dbReference type="Pfam" id="PF13937">
    <property type="entry name" value="DUF4212"/>
    <property type="match status" value="1"/>
</dbReference>
<keyword evidence="4" id="KW-1185">Reference proteome</keyword>
<dbReference type="EMBL" id="PIUM01000031">
    <property type="protein sequence ID" value="PKU22471.1"/>
    <property type="molecule type" value="Genomic_DNA"/>
</dbReference>
<keyword evidence="1" id="KW-0472">Membrane</keyword>
<organism evidence="3 4">
    <name type="scientific">Telmatospirillum siberiense</name>
    <dbReference type="NCBI Taxonomy" id="382514"/>
    <lineage>
        <taxon>Bacteria</taxon>
        <taxon>Pseudomonadati</taxon>
        <taxon>Pseudomonadota</taxon>
        <taxon>Alphaproteobacteria</taxon>
        <taxon>Rhodospirillales</taxon>
        <taxon>Rhodospirillaceae</taxon>
        <taxon>Telmatospirillum</taxon>
    </lineage>
</organism>
<evidence type="ECO:0000313" key="3">
    <source>
        <dbReference type="EMBL" id="PKU22471.1"/>
    </source>
</evidence>
<name>A0A2N3PPZ1_9PROT</name>
<evidence type="ECO:0000259" key="2">
    <source>
        <dbReference type="Pfam" id="PF13937"/>
    </source>
</evidence>
<keyword evidence="1" id="KW-0812">Transmembrane</keyword>
<dbReference type="Proteomes" id="UP000233293">
    <property type="component" value="Unassembled WGS sequence"/>
</dbReference>